<comment type="subcellular location">
    <subcellularLocation>
        <location evidence="1">Nucleus</location>
        <location evidence="1">Nucleolus</location>
    </subcellularLocation>
</comment>
<dbReference type="GO" id="GO:0006364">
    <property type="term" value="P:rRNA processing"/>
    <property type="evidence" value="ECO:0007669"/>
    <property type="project" value="InterPro"/>
</dbReference>
<dbReference type="AlphaFoldDB" id="A0A0L8I2H0"/>
<dbReference type="PANTHER" id="PTHR14150">
    <property type="entry name" value="U3 SMALL NUCLEOLAR RNA-ASSOCIATED PROTEIN 14"/>
    <property type="match status" value="1"/>
</dbReference>
<evidence type="ECO:0000256" key="1">
    <source>
        <dbReference type="ARBA" id="ARBA00004604"/>
    </source>
</evidence>
<keyword evidence="4" id="KW-0539">Nucleus</keyword>
<keyword evidence="3" id="KW-0597">Phosphoprotein</keyword>
<dbReference type="STRING" id="37653.A0A0L8I2H0"/>
<dbReference type="PANTHER" id="PTHR14150:SF12">
    <property type="entry name" value="U3 SMALL NUCLEOLAR RNA-ASSOCIATED PROTEIN 14 HOMOLOG A"/>
    <property type="match status" value="1"/>
</dbReference>
<reference evidence="6" key="1">
    <citation type="submission" date="2015-07" db="EMBL/GenBank/DDBJ databases">
        <title>MeaNS - Measles Nucleotide Surveillance Program.</title>
        <authorList>
            <person name="Tran T."/>
            <person name="Druce J."/>
        </authorList>
    </citation>
    <scope>NUCLEOTIDE SEQUENCE</scope>
    <source>
        <strain evidence="6">UCB-OBI-ISO-001</strain>
        <tissue evidence="6">Gonad</tissue>
    </source>
</reference>
<evidence type="ECO:0000256" key="2">
    <source>
        <dbReference type="ARBA" id="ARBA00007774"/>
    </source>
</evidence>
<dbReference type="Pfam" id="PF04615">
    <property type="entry name" value="Utp14"/>
    <property type="match status" value="1"/>
</dbReference>
<evidence type="ECO:0000256" key="3">
    <source>
        <dbReference type="ARBA" id="ARBA00022553"/>
    </source>
</evidence>
<proteinExistence type="inferred from homology"/>
<accession>A0A0L8I2H0</accession>
<dbReference type="InterPro" id="IPR006709">
    <property type="entry name" value="SSU_processome_Utp14"/>
</dbReference>
<comment type="similarity">
    <text evidence="2">Belongs to the UTP14 family.</text>
</comment>
<sequence length="245" mass="28775">MDLLAANEDDLKEAEISDSEDVQGMDDDRTRKRLIDSVLALNHKKARYNQRTVVGKNVSEFNFGAANDLSKVHIQDLVQSLKDKTNKKKLAKTLKNIQGKKNVITEPLLKHEKEKIDRATAFTKTCEELSMWDNIVWDNRKKDFLQFPEKNERVEVLDKTSMQKYFKPHNSLELEVYKLLHGDEHMPTDCQPLSRVEQRALKAMDLKKAQIRRSELMKYKALLNYQEIKQQWKNKIKSKRYVSKL</sequence>
<evidence type="ECO:0000313" key="6">
    <source>
        <dbReference type="EMBL" id="KOF95677.1"/>
    </source>
</evidence>
<dbReference type="GO" id="GO:0032040">
    <property type="term" value="C:small-subunit processome"/>
    <property type="evidence" value="ECO:0007669"/>
    <property type="project" value="InterPro"/>
</dbReference>
<dbReference type="OrthoDB" id="277439at2759"/>
<name>A0A0L8I2H0_OCTBM</name>
<gene>
    <name evidence="6" type="ORF">OCBIM_22037511mg</name>
</gene>
<evidence type="ECO:0000256" key="5">
    <source>
        <dbReference type="SAM" id="MobiDB-lite"/>
    </source>
</evidence>
<dbReference type="EMBL" id="KQ416699">
    <property type="protein sequence ID" value="KOF95677.1"/>
    <property type="molecule type" value="Genomic_DNA"/>
</dbReference>
<feature type="compositionally biased region" description="Acidic residues" evidence="5">
    <location>
        <begin position="7"/>
        <end position="25"/>
    </location>
</feature>
<protein>
    <submittedName>
        <fullName evidence="6">Uncharacterized protein</fullName>
    </submittedName>
</protein>
<organism evidence="6">
    <name type="scientific">Octopus bimaculoides</name>
    <name type="common">California two-spotted octopus</name>
    <dbReference type="NCBI Taxonomy" id="37653"/>
    <lineage>
        <taxon>Eukaryota</taxon>
        <taxon>Metazoa</taxon>
        <taxon>Spiralia</taxon>
        <taxon>Lophotrochozoa</taxon>
        <taxon>Mollusca</taxon>
        <taxon>Cephalopoda</taxon>
        <taxon>Coleoidea</taxon>
        <taxon>Octopodiformes</taxon>
        <taxon>Octopoda</taxon>
        <taxon>Incirrata</taxon>
        <taxon>Octopodidae</taxon>
        <taxon>Octopus</taxon>
    </lineage>
</organism>
<evidence type="ECO:0000256" key="4">
    <source>
        <dbReference type="ARBA" id="ARBA00023242"/>
    </source>
</evidence>
<feature type="region of interest" description="Disordered" evidence="5">
    <location>
        <begin position="1"/>
        <end position="25"/>
    </location>
</feature>